<protein>
    <submittedName>
        <fullName evidence="1">5832_t:CDS:1</fullName>
    </submittedName>
</protein>
<dbReference type="Proteomes" id="UP000789702">
    <property type="component" value="Unassembled WGS sequence"/>
</dbReference>
<feature type="non-terminal residue" evidence="1">
    <location>
        <position position="1"/>
    </location>
</feature>
<feature type="non-terminal residue" evidence="1">
    <location>
        <position position="45"/>
    </location>
</feature>
<sequence length="45" mass="5133">LQLSTRRWTCIVSGVLWTFQYFSSVISIQSQPSGFGHCSVFFAFL</sequence>
<keyword evidence="2" id="KW-1185">Reference proteome</keyword>
<reference evidence="1" key="1">
    <citation type="submission" date="2021-06" db="EMBL/GenBank/DDBJ databases">
        <authorList>
            <person name="Kallberg Y."/>
            <person name="Tangrot J."/>
            <person name="Rosling A."/>
        </authorList>
    </citation>
    <scope>NUCLEOTIDE SEQUENCE</scope>
    <source>
        <strain evidence="1">IL203A</strain>
    </source>
</reference>
<name>A0ACA9PJI2_9GLOM</name>
<gene>
    <name evidence="1" type="ORF">DHETER_LOCUS12180</name>
</gene>
<evidence type="ECO:0000313" key="1">
    <source>
        <dbReference type="EMBL" id="CAG8709454.1"/>
    </source>
</evidence>
<comment type="caution">
    <text evidence="1">The sequence shown here is derived from an EMBL/GenBank/DDBJ whole genome shotgun (WGS) entry which is preliminary data.</text>
</comment>
<organism evidence="1 2">
    <name type="scientific">Dentiscutata heterogama</name>
    <dbReference type="NCBI Taxonomy" id="1316150"/>
    <lineage>
        <taxon>Eukaryota</taxon>
        <taxon>Fungi</taxon>
        <taxon>Fungi incertae sedis</taxon>
        <taxon>Mucoromycota</taxon>
        <taxon>Glomeromycotina</taxon>
        <taxon>Glomeromycetes</taxon>
        <taxon>Diversisporales</taxon>
        <taxon>Gigasporaceae</taxon>
        <taxon>Dentiscutata</taxon>
    </lineage>
</organism>
<proteinExistence type="predicted"/>
<dbReference type="EMBL" id="CAJVPU010029049">
    <property type="protein sequence ID" value="CAG8709454.1"/>
    <property type="molecule type" value="Genomic_DNA"/>
</dbReference>
<accession>A0ACA9PJI2</accession>
<evidence type="ECO:0000313" key="2">
    <source>
        <dbReference type="Proteomes" id="UP000789702"/>
    </source>
</evidence>